<accession>A0A0F6QVU1</accession>
<keyword evidence="3" id="KW-1185">Reference proteome</keyword>
<dbReference type="EMBL" id="CP011311">
    <property type="protein sequence ID" value="AKE39027.1"/>
    <property type="molecule type" value="Genomic_DNA"/>
</dbReference>
<dbReference type="Gene3D" id="3.90.1200.10">
    <property type="match status" value="1"/>
</dbReference>
<dbReference type="KEGG" id="ccj:UL81_05275"/>
<name>A0A0F6QVU1_9CORY</name>
<dbReference type="STRING" id="161896.UL81_05275"/>
<evidence type="ECO:0000259" key="1">
    <source>
        <dbReference type="Pfam" id="PF01636"/>
    </source>
</evidence>
<dbReference type="Pfam" id="PF01636">
    <property type="entry name" value="APH"/>
    <property type="match status" value="1"/>
</dbReference>
<dbReference type="HOGENOM" id="CLU_648352_0_0_11"/>
<dbReference type="RefSeq" id="WP_046453350.1">
    <property type="nucleotide sequence ID" value="NZ_CP011311.1"/>
</dbReference>
<keyword evidence="2" id="KW-0808">Transferase</keyword>
<sequence>MTLNPTSLHKHLNNALDSEWLSEHVGSEVAPTYLRIKPHTSLVVAWAANPGSPGSERYGWARMLWPGAQAKAAKAVDHARKAGQRLTGCWLDDDILFQAGDLCADPKLSKHIRHAHLLDDVEVLRYNPLRRVVLATADTVYRISTHLQLPAETYRLISQAVNVPEMLSNSRDGLKSRAKRVGCGDLSNYAGTAGTSREHQLHAEAGRQLAQLHNVCLPAHGHRQACSGLKQLYAHATVLDHLDSELAQRVRTVAAHLPLVVGEPVTVHGDASPDQFLYSATGEVWMTDFDRLALGPAALDLGSYLSECSDAAGDSFLQGYEEQRPLPTESELRIARAHSLAARLLTPLRQAHSTWRSDITTRLDEMEEVLS</sequence>
<protein>
    <submittedName>
        <fullName evidence="2">Phosphotransferase family protein</fullName>
    </submittedName>
</protein>
<dbReference type="GO" id="GO:0016740">
    <property type="term" value="F:transferase activity"/>
    <property type="evidence" value="ECO:0007669"/>
    <property type="project" value="UniProtKB-KW"/>
</dbReference>
<reference evidence="2 3" key="1">
    <citation type="journal article" date="2015" name="Genome Announc.">
        <title>Complete Genome Sequence of Corynebacterium camporealensis DSM 44610, Isolated from the Milk of a Manchega Sheep with Subclinical Mastitis.</title>
        <authorList>
            <person name="Ruckert C."/>
            <person name="Albersmeier A."/>
            <person name="Winkler A."/>
            <person name="Tauch A."/>
        </authorList>
    </citation>
    <scope>NUCLEOTIDE SEQUENCE [LARGE SCALE GENOMIC DNA]</scope>
    <source>
        <strain evidence="2 3">DSM 44610</strain>
    </source>
</reference>
<feature type="domain" description="Aminoglycoside phosphotransferase" evidence="1">
    <location>
        <begin position="153"/>
        <end position="324"/>
    </location>
</feature>
<evidence type="ECO:0000313" key="2">
    <source>
        <dbReference type="EMBL" id="AKE39027.1"/>
    </source>
</evidence>
<dbReference type="OrthoDB" id="581471at2"/>
<evidence type="ECO:0000313" key="3">
    <source>
        <dbReference type="Proteomes" id="UP000033566"/>
    </source>
</evidence>
<proteinExistence type="predicted"/>
<dbReference type="InterPro" id="IPR011009">
    <property type="entry name" value="Kinase-like_dom_sf"/>
</dbReference>
<dbReference type="InterPro" id="IPR002575">
    <property type="entry name" value="Aminoglycoside_PTrfase"/>
</dbReference>
<dbReference type="PATRIC" id="fig|161896.4.peg.1038"/>
<dbReference type="Proteomes" id="UP000033566">
    <property type="component" value="Chromosome"/>
</dbReference>
<dbReference type="AlphaFoldDB" id="A0A0F6QVU1"/>
<gene>
    <name evidence="2" type="ORF">UL81_05275</name>
</gene>
<organism evidence="2 3">
    <name type="scientific">Corynebacterium camporealensis</name>
    <dbReference type="NCBI Taxonomy" id="161896"/>
    <lineage>
        <taxon>Bacteria</taxon>
        <taxon>Bacillati</taxon>
        <taxon>Actinomycetota</taxon>
        <taxon>Actinomycetes</taxon>
        <taxon>Mycobacteriales</taxon>
        <taxon>Corynebacteriaceae</taxon>
        <taxon>Corynebacterium</taxon>
    </lineage>
</organism>
<dbReference type="SUPFAM" id="SSF56112">
    <property type="entry name" value="Protein kinase-like (PK-like)"/>
    <property type="match status" value="1"/>
</dbReference>